<sequence length="225" mass="25467">MRGNDNIYDQAVDGGKLLEVVAFNPAMSFDEEEEDRLIIEQLSVVCKVEYIDEDGDGCVAWFDAILNDRGLHFDGPNSLMSEDESNDWLYECVTSAFEEVIDSTVYDLGYEVDHTRIPVSLRDAVMTFEMIDDTYVHVIGDSHYVCTHEYLNSDGQGASLIGSAAPFYVVERNSDFIIPIQSAAEYVSVVNNLDDEFQRLRLQQHVSAAEQTPTEVQRSQQVRRM</sequence>
<evidence type="ECO:0000313" key="2">
    <source>
        <dbReference type="Proteomes" id="UP001214521"/>
    </source>
</evidence>
<gene>
    <name evidence="1" type="ORF">QEK83_000088</name>
</gene>
<accession>A0AAI9C7F7</accession>
<dbReference type="EMBL" id="ABLOMU010000001">
    <property type="protein sequence ID" value="EKT4439495.1"/>
    <property type="molecule type" value="Genomic_DNA"/>
</dbReference>
<name>A0AAI9C7F7_STEMA</name>
<dbReference type="Proteomes" id="UP001214521">
    <property type="component" value="Unassembled WGS sequence"/>
</dbReference>
<organism evidence="1 2">
    <name type="scientific">Stenotrophomonas maltophilia</name>
    <name type="common">Pseudomonas maltophilia</name>
    <name type="synonym">Xanthomonas maltophilia</name>
    <dbReference type="NCBI Taxonomy" id="40324"/>
    <lineage>
        <taxon>Bacteria</taxon>
        <taxon>Pseudomonadati</taxon>
        <taxon>Pseudomonadota</taxon>
        <taxon>Gammaproteobacteria</taxon>
        <taxon>Lysobacterales</taxon>
        <taxon>Lysobacteraceae</taxon>
        <taxon>Stenotrophomonas</taxon>
        <taxon>Stenotrophomonas maltophilia group</taxon>
    </lineage>
</organism>
<reference evidence="1" key="1">
    <citation type="submission" date="2022-07" db="EMBL/GenBank/DDBJ databases">
        <authorList>
            <consortium name="Clinical and Environmental Microbiology Branch: Whole genome sequencing antimicrobial resistance pathogens in the healthcare setting"/>
        </authorList>
    </citation>
    <scope>NUCLEOTIDE SEQUENCE</scope>
    <source>
        <strain evidence="1">Stenotrophomonas_maltophilia_2021CK-00905</strain>
    </source>
</reference>
<dbReference type="AlphaFoldDB" id="A0AAI9C7F7"/>
<proteinExistence type="predicted"/>
<protein>
    <submittedName>
        <fullName evidence="1">Uncharacterized protein</fullName>
    </submittedName>
</protein>
<evidence type="ECO:0000313" key="1">
    <source>
        <dbReference type="EMBL" id="EKT4439495.1"/>
    </source>
</evidence>
<comment type="caution">
    <text evidence="1">The sequence shown here is derived from an EMBL/GenBank/DDBJ whole genome shotgun (WGS) entry which is preliminary data.</text>
</comment>